<feature type="transmembrane region" description="Helical" evidence="10">
    <location>
        <begin position="12"/>
        <end position="31"/>
    </location>
</feature>
<dbReference type="Gene3D" id="3.30.9.10">
    <property type="entry name" value="D-Amino Acid Oxidase, subunit A, domain 2"/>
    <property type="match status" value="1"/>
</dbReference>
<dbReference type="EC" id="1.1.5.4" evidence="9"/>
<dbReference type="Gene3D" id="3.50.50.60">
    <property type="entry name" value="FAD/NAD(P)-binding domain"/>
    <property type="match status" value="1"/>
</dbReference>
<keyword evidence="10" id="KW-0812">Transmembrane</keyword>
<organism evidence="11 12">
    <name type="scientific">Natronospirillum operosum</name>
    <dbReference type="NCBI Taxonomy" id="2759953"/>
    <lineage>
        <taxon>Bacteria</taxon>
        <taxon>Pseudomonadati</taxon>
        <taxon>Pseudomonadota</taxon>
        <taxon>Gammaproteobacteria</taxon>
        <taxon>Oceanospirillales</taxon>
        <taxon>Natronospirillaceae</taxon>
        <taxon>Natronospirillum</taxon>
    </lineage>
</organism>
<dbReference type="SUPFAM" id="SSF51905">
    <property type="entry name" value="FAD/NAD(P)-binding domain"/>
    <property type="match status" value="1"/>
</dbReference>
<comment type="catalytic activity">
    <reaction evidence="1 9">
        <text>(S)-malate + a quinone = a quinol + oxaloacetate</text>
        <dbReference type="Rhea" id="RHEA:46012"/>
        <dbReference type="ChEBI" id="CHEBI:15589"/>
        <dbReference type="ChEBI" id="CHEBI:16452"/>
        <dbReference type="ChEBI" id="CHEBI:24646"/>
        <dbReference type="ChEBI" id="CHEBI:132124"/>
        <dbReference type="EC" id="1.1.5.4"/>
    </reaction>
</comment>
<comment type="cofactor">
    <cofactor evidence="2 9">
        <name>FAD</name>
        <dbReference type="ChEBI" id="CHEBI:57692"/>
    </cofactor>
</comment>
<dbReference type="NCBIfam" id="TIGR01320">
    <property type="entry name" value="mal_quin_oxido"/>
    <property type="match status" value="1"/>
</dbReference>
<evidence type="ECO:0000256" key="10">
    <source>
        <dbReference type="SAM" id="Phobius"/>
    </source>
</evidence>
<evidence type="ECO:0000256" key="4">
    <source>
        <dbReference type="ARBA" id="ARBA00006389"/>
    </source>
</evidence>
<reference evidence="11 12" key="1">
    <citation type="submission" date="2019-04" db="EMBL/GenBank/DDBJ databases">
        <title>Natronospirillum operosus gen. nov., sp. nov., a haloalkaliphilic satellite isolated from decaying biomass of laboratory culture of cyanobacterium Geitlerinema sp. and proposal of Natronospirillaceae fam. nov. and Saccharospirillaceae fam. nov.</title>
        <authorList>
            <person name="Kevbrin V."/>
            <person name="Boltyanskaya Y."/>
            <person name="Koziaeva V."/>
            <person name="Grouzdev D.S."/>
            <person name="Park M."/>
            <person name="Cho J."/>
        </authorList>
    </citation>
    <scope>NUCLEOTIDE SEQUENCE [LARGE SCALE GENOMIC DNA]</scope>
    <source>
        <strain evidence="11 12">G-116</strain>
    </source>
</reference>
<evidence type="ECO:0000256" key="7">
    <source>
        <dbReference type="ARBA" id="ARBA00022827"/>
    </source>
</evidence>
<keyword evidence="12" id="KW-1185">Reference proteome</keyword>
<dbReference type="NCBIfam" id="NF003605">
    <property type="entry name" value="PRK05257.1-4"/>
    <property type="match status" value="1"/>
</dbReference>
<keyword evidence="5 9" id="KW-0816">Tricarboxylic acid cycle</keyword>
<evidence type="ECO:0000256" key="9">
    <source>
        <dbReference type="HAMAP-Rule" id="MF_00212"/>
    </source>
</evidence>
<evidence type="ECO:0000313" key="12">
    <source>
        <dbReference type="Proteomes" id="UP000297475"/>
    </source>
</evidence>
<evidence type="ECO:0000313" key="11">
    <source>
        <dbReference type="EMBL" id="TGG94972.1"/>
    </source>
</evidence>
<evidence type="ECO:0000256" key="8">
    <source>
        <dbReference type="ARBA" id="ARBA00023002"/>
    </source>
</evidence>
<dbReference type="HAMAP" id="MF_00212">
    <property type="entry name" value="MQO"/>
    <property type="match status" value="1"/>
</dbReference>
<dbReference type="PANTHER" id="PTHR43104">
    <property type="entry name" value="L-2-HYDROXYGLUTARATE DEHYDROGENASE, MITOCHONDRIAL"/>
    <property type="match status" value="1"/>
</dbReference>
<dbReference type="NCBIfam" id="NF003608">
    <property type="entry name" value="PRK05257.2-4"/>
    <property type="match status" value="1"/>
</dbReference>
<evidence type="ECO:0000256" key="5">
    <source>
        <dbReference type="ARBA" id="ARBA00022532"/>
    </source>
</evidence>
<dbReference type="NCBIfam" id="NF003613">
    <property type="entry name" value="PRK05257.3-4"/>
    <property type="match status" value="1"/>
</dbReference>
<evidence type="ECO:0000256" key="2">
    <source>
        <dbReference type="ARBA" id="ARBA00001974"/>
    </source>
</evidence>
<keyword evidence="7 9" id="KW-0274">FAD</keyword>
<dbReference type="InterPro" id="IPR036188">
    <property type="entry name" value="FAD/NAD-bd_sf"/>
</dbReference>
<dbReference type="NCBIfam" id="NF003606">
    <property type="entry name" value="PRK05257.2-1"/>
    <property type="match status" value="1"/>
</dbReference>
<dbReference type="Pfam" id="PF06039">
    <property type="entry name" value="Mqo"/>
    <property type="match status" value="1"/>
</dbReference>
<proteinExistence type="inferred from homology"/>
<keyword evidence="8 9" id="KW-0560">Oxidoreductase</keyword>
<dbReference type="Proteomes" id="UP000297475">
    <property type="component" value="Unassembled WGS sequence"/>
</dbReference>
<keyword evidence="6 9" id="KW-0285">Flavoprotein</keyword>
<evidence type="ECO:0000256" key="3">
    <source>
        <dbReference type="ARBA" id="ARBA00005012"/>
    </source>
</evidence>
<evidence type="ECO:0000256" key="1">
    <source>
        <dbReference type="ARBA" id="ARBA00001139"/>
    </source>
</evidence>
<dbReference type="GO" id="GO:0006099">
    <property type="term" value="P:tricarboxylic acid cycle"/>
    <property type="evidence" value="ECO:0007669"/>
    <property type="project" value="UniProtKB-UniRule"/>
</dbReference>
<name>A0A4Z0W9Z9_9GAMM</name>
<comment type="caution">
    <text evidence="11">The sequence shown here is derived from an EMBL/GenBank/DDBJ whole genome shotgun (WGS) entry which is preliminary data.</text>
</comment>
<comment type="pathway">
    <text evidence="3 9">Carbohydrate metabolism; tricarboxylic acid cycle; oxaloacetate from (S)-malate (quinone route): step 1/1.</text>
</comment>
<sequence>MRWRGLAEQADVVLVGAGTMSATLGVLLRSLDPSLNIMMVESLDGPARESSDGWNNAGTGHAGYCELNYTPQDQDGNIDISKAVNINANFEISLQLWSWLVEQGHLPEPEQFINPTPHLSFVWGEKNVAFLKKRHELLSQHHLFQDMVYSEDPEQLRQWMPLVMAERSADTPVAATRVPYGADVDFGALTRHLVQYLDGQDHFELRTHTKVRDLKQRDNGTWSVELEDTHTDRVYRVRTRFVFLGAGGAALPLLHKSGIPEGKGYGGFPVSGQWLVCRNPEVVAQHEAKVYGKAAVGAPPMSVPHLDTRIIGGERSLLFGPFAGFTTKFLKSGSVTDLMKSMNVGNVKPMVGAGLDNMPLTVYLMREALQSQKSRMGSLRDYYPQARSDDWELAQAGQRVQIIKQDPKKGGKLEFGTEIIVSEDGSLAALLGASPGASTAVRAMLDVIERCFPKRQKNPDWKERIGEMIPSYGRSLADDPQLARAVRARTLSALRLRRRPA</sequence>
<protein>
    <recommendedName>
        <fullName evidence="9">Probable malate:quinone oxidoreductase</fullName>
        <ecNumber evidence="9">1.1.5.4</ecNumber>
    </recommendedName>
    <alternativeName>
        <fullName evidence="9">MQO</fullName>
    </alternativeName>
    <alternativeName>
        <fullName evidence="9">Malate dehydrogenase [quinone]</fullName>
    </alternativeName>
</protein>
<evidence type="ECO:0000256" key="6">
    <source>
        <dbReference type="ARBA" id="ARBA00022630"/>
    </source>
</evidence>
<dbReference type="EMBL" id="SRMF01000001">
    <property type="protein sequence ID" value="TGG94972.1"/>
    <property type="molecule type" value="Genomic_DNA"/>
</dbReference>
<keyword evidence="10" id="KW-0472">Membrane</keyword>
<dbReference type="NCBIfam" id="NF003611">
    <property type="entry name" value="PRK05257.3-2"/>
    <property type="match status" value="1"/>
</dbReference>
<dbReference type="OrthoDB" id="9763983at2"/>
<dbReference type="GO" id="GO:0008924">
    <property type="term" value="F:L-malate dehydrogenase (quinone) activity"/>
    <property type="evidence" value="ECO:0007669"/>
    <property type="project" value="UniProtKB-UniRule"/>
</dbReference>
<dbReference type="AlphaFoldDB" id="A0A4Z0W9Z9"/>
<gene>
    <name evidence="9 11" type="primary">mqo</name>
    <name evidence="11" type="ORF">E4656_00635</name>
</gene>
<dbReference type="UniPathway" id="UPA00223">
    <property type="reaction ID" value="UER01008"/>
</dbReference>
<dbReference type="NCBIfam" id="NF009875">
    <property type="entry name" value="PRK13339.1"/>
    <property type="match status" value="1"/>
</dbReference>
<dbReference type="GO" id="GO:0047545">
    <property type="term" value="F:(S)-2-hydroxyglutarate dehydrogenase activity"/>
    <property type="evidence" value="ECO:0007669"/>
    <property type="project" value="TreeGrafter"/>
</dbReference>
<dbReference type="NCBIfam" id="NF003603">
    <property type="entry name" value="PRK05257.1-1"/>
    <property type="match status" value="1"/>
</dbReference>
<dbReference type="PANTHER" id="PTHR43104:SF2">
    <property type="entry name" value="L-2-HYDROXYGLUTARATE DEHYDROGENASE, MITOCHONDRIAL"/>
    <property type="match status" value="1"/>
</dbReference>
<accession>A0A4Z0W9Z9</accession>
<keyword evidence="10" id="KW-1133">Transmembrane helix</keyword>
<comment type="similarity">
    <text evidence="4 9">Belongs to the MQO family.</text>
</comment>
<dbReference type="InterPro" id="IPR006231">
    <property type="entry name" value="MQO"/>
</dbReference>